<dbReference type="Proteomes" id="UP000005778">
    <property type="component" value="Chromosome"/>
</dbReference>
<dbReference type="NCBIfam" id="TIGR00278">
    <property type="entry name" value="membrane protein insertion efficiency factor YidD"/>
    <property type="match status" value="1"/>
</dbReference>
<reference evidence="1 2" key="2">
    <citation type="submission" date="2012-02" db="EMBL/GenBank/DDBJ databases">
        <title>Improved High-Quality Draft sequence of Desulfobacter postgatei 2ac9.</title>
        <authorList>
            <consortium name="US DOE Joint Genome Institute"/>
            <person name="Lucas S."/>
            <person name="Han J."/>
            <person name="Lapidus A."/>
            <person name="Cheng J.-F."/>
            <person name="Goodwin L."/>
            <person name="Pitluck S."/>
            <person name="Peters L."/>
            <person name="Ovchinnikova G."/>
            <person name="Held B."/>
            <person name="Detter J.C."/>
            <person name="Han C."/>
            <person name="Tapia R."/>
            <person name="Land M."/>
            <person name="Hauser L."/>
            <person name="Kyrpides N."/>
            <person name="Ivanova N."/>
            <person name="Pagani I."/>
            <person name="Orellana R."/>
            <person name="Lovley D."/>
            <person name="Woyke T."/>
        </authorList>
    </citation>
    <scope>NUCLEOTIDE SEQUENCE [LARGE SCALE GENOMIC DNA]</scope>
    <source>
        <strain evidence="1 2">2ac9</strain>
    </source>
</reference>
<evidence type="ECO:0000313" key="2">
    <source>
        <dbReference type="Proteomes" id="UP000005778"/>
    </source>
</evidence>
<name>I5B2N1_9BACT</name>
<organism evidence="1 2">
    <name type="scientific">Desulfobacter postgatei 2ac9</name>
    <dbReference type="NCBI Taxonomy" id="879212"/>
    <lineage>
        <taxon>Bacteria</taxon>
        <taxon>Pseudomonadati</taxon>
        <taxon>Thermodesulfobacteriota</taxon>
        <taxon>Desulfobacteria</taxon>
        <taxon>Desulfobacterales</taxon>
        <taxon>Desulfobacteraceae</taxon>
        <taxon>Desulfobacter</taxon>
    </lineage>
</organism>
<evidence type="ECO:0000313" key="1">
    <source>
        <dbReference type="EMBL" id="EIM63744.1"/>
    </source>
</evidence>
<dbReference type="eggNOG" id="COG0759">
    <property type="taxonomic scope" value="Bacteria"/>
</dbReference>
<evidence type="ECO:0008006" key="3">
    <source>
        <dbReference type="Google" id="ProtNLM"/>
    </source>
</evidence>
<accession>I5B2N1</accession>
<dbReference type="SMART" id="SM01234">
    <property type="entry name" value="Haemolytic"/>
    <property type="match status" value="1"/>
</dbReference>
<dbReference type="AlphaFoldDB" id="I5B2N1"/>
<keyword evidence="2" id="KW-1185">Reference proteome</keyword>
<dbReference type="STRING" id="879212.DespoDRAFT_01829"/>
<sequence length="166" mass="18958">MMFNDNAPCITCNIQLRIFIIRLFLCIFIFSSLPKVLWAQDPTKNNDTTTNPVIKFYQTHISGIDGNRCAMYPHCSRYCAQVIRKHGIGLGVIMACDRLLRCGGDERQLSAHVRINGRELIFDPVSANDFWWFSPKPLAIETSQPGKKLYHSGSERMSNLNPDHQK</sequence>
<dbReference type="Pfam" id="PF01809">
    <property type="entry name" value="YidD"/>
    <property type="match status" value="1"/>
</dbReference>
<dbReference type="EMBL" id="CM001488">
    <property type="protein sequence ID" value="EIM63744.1"/>
    <property type="molecule type" value="Genomic_DNA"/>
</dbReference>
<reference evidence="1 2" key="1">
    <citation type="submission" date="2011-09" db="EMBL/GenBank/DDBJ databases">
        <authorList>
            <consortium name="US DOE Joint Genome Institute (JGI-PGF)"/>
            <person name="Lucas S."/>
            <person name="Han J."/>
            <person name="Lapidus A."/>
            <person name="Cheng J.-F."/>
            <person name="Goodwin L."/>
            <person name="Pitluck S."/>
            <person name="Peters L."/>
            <person name="Land M.L."/>
            <person name="Hauser L."/>
            <person name="Orellana R."/>
            <person name="Lovley D."/>
            <person name="Woyke T.J."/>
        </authorList>
    </citation>
    <scope>NUCLEOTIDE SEQUENCE [LARGE SCALE GENOMIC DNA]</scope>
    <source>
        <strain evidence="1 2">2ac9</strain>
    </source>
</reference>
<proteinExistence type="predicted"/>
<dbReference type="InterPro" id="IPR002696">
    <property type="entry name" value="Membr_insert_effic_factor_YidD"/>
</dbReference>
<gene>
    <name evidence="1" type="ORF">DespoDRAFT_01829</name>
</gene>
<dbReference type="HOGENOM" id="CLU_1600072_0_0_7"/>
<protein>
    <recommendedName>
        <fullName evidence="3">Membrane protein insertion efficiency factor</fullName>
    </recommendedName>
</protein>